<dbReference type="Pfam" id="PF00028">
    <property type="entry name" value="Cadherin"/>
    <property type="match status" value="15"/>
</dbReference>
<dbReference type="InterPro" id="IPR002126">
    <property type="entry name" value="Cadherin-like_dom"/>
</dbReference>
<evidence type="ECO:0000259" key="4">
    <source>
        <dbReference type="PROSITE" id="PS50268"/>
    </source>
</evidence>
<keyword evidence="2" id="KW-1133">Transmembrane helix</keyword>
<feature type="domain" description="Cadherin" evidence="4">
    <location>
        <begin position="1578"/>
        <end position="1683"/>
    </location>
</feature>
<feature type="domain" description="Cadherin" evidence="4">
    <location>
        <begin position="3133"/>
        <end position="3237"/>
    </location>
</feature>
<gene>
    <name evidence="5" type="ORF">MAR_029111</name>
</gene>
<name>A0ABY7DFH3_MYAAR</name>
<feature type="domain" description="Cadherin" evidence="4">
    <location>
        <begin position="1255"/>
        <end position="1382"/>
    </location>
</feature>
<organism evidence="5 6">
    <name type="scientific">Mya arenaria</name>
    <name type="common">Soft-shell clam</name>
    <dbReference type="NCBI Taxonomy" id="6604"/>
    <lineage>
        <taxon>Eukaryota</taxon>
        <taxon>Metazoa</taxon>
        <taxon>Spiralia</taxon>
        <taxon>Lophotrochozoa</taxon>
        <taxon>Mollusca</taxon>
        <taxon>Bivalvia</taxon>
        <taxon>Autobranchia</taxon>
        <taxon>Heteroconchia</taxon>
        <taxon>Euheterodonta</taxon>
        <taxon>Imparidentia</taxon>
        <taxon>Neoheterodontei</taxon>
        <taxon>Myida</taxon>
        <taxon>Myoidea</taxon>
        <taxon>Myidae</taxon>
        <taxon>Mya</taxon>
    </lineage>
</organism>
<feature type="domain" description="Cadherin" evidence="4">
    <location>
        <begin position="3993"/>
        <end position="4091"/>
    </location>
</feature>
<reference evidence="5" key="1">
    <citation type="submission" date="2022-11" db="EMBL/GenBank/DDBJ databases">
        <title>Centuries of genome instability and evolution in soft-shell clam transmissible cancer (bioRxiv).</title>
        <authorList>
            <person name="Hart S.F.M."/>
            <person name="Yonemitsu M.A."/>
            <person name="Giersch R.M."/>
            <person name="Beal B.F."/>
            <person name="Arriagada G."/>
            <person name="Davis B.W."/>
            <person name="Ostrander E.A."/>
            <person name="Goff S.P."/>
            <person name="Metzger M.J."/>
        </authorList>
    </citation>
    <scope>NUCLEOTIDE SEQUENCE</scope>
    <source>
        <strain evidence="5">MELC-2E11</strain>
        <tissue evidence="5">Siphon/mantle</tissue>
    </source>
</reference>
<feature type="domain" description="Cadherin" evidence="4">
    <location>
        <begin position="1142"/>
        <end position="1254"/>
    </location>
</feature>
<feature type="domain" description="Cadherin" evidence="4">
    <location>
        <begin position="2255"/>
        <end position="2360"/>
    </location>
</feature>
<feature type="domain" description="Cadherin" evidence="4">
    <location>
        <begin position="2881"/>
        <end position="3001"/>
    </location>
</feature>
<feature type="domain" description="Cadherin" evidence="4">
    <location>
        <begin position="2149"/>
        <end position="2254"/>
    </location>
</feature>
<accession>A0ABY7DFH3</accession>
<protein>
    <submittedName>
        <fullName evidence="5">FAT4-like protein</fullName>
    </submittedName>
</protein>
<feature type="domain" description="Cadherin" evidence="4">
    <location>
        <begin position="195"/>
        <end position="313"/>
    </location>
</feature>
<feature type="domain" description="Cadherin" evidence="4">
    <location>
        <begin position="2462"/>
        <end position="2566"/>
    </location>
</feature>
<feature type="domain" description="Cadherin" evidence="4">
    <location>
        <begin position="87"/>
        <end position="194"/>
    </location>
</feature>
<feature type="domain" description="Cadherin" evidence="4">
    <location>
        <begin position="2678"/>
        <end position="2790"/>
    </location>
</feature>
<dbReference type="PROSITE" id="PS50268">
    <property type="entry name" value="CADHERIN_2"/>
    <property type="match status" value="31"/>
</dbReference>
<feature type="domain" description="Cadherin" evidence="4">
    <location>
        <begin position="821"/>
        <end position="926"/>
    </location>
</feature>
<evidence type="ECO:0000256" key="3">
    <source>
        <dbReference type="PROSITE-ProRule" id="PRU00043"/>
    </source>
</evidence>
<keyword evidence="3" id="KW-0106">Calcium</keyword>
<feature type="domain" description="Cadherin" evidence="4">
    <location>
        <begin position="1383"/>
        <end position="1508"/>
    </location>
</feature>
<dbReference type="PANTHER" id="PTHR24026">
    <property type="entry name" value="FAT ATYPICAL CADHERIN-RELATED"/>
    <property type="match status" value="1"/>
</dbReference>
<feature type="domain" description="Cadherin" evidence="4">
    <location>
        <begin position="2003"/>
        <end position="2148"/>
    </location>
</feature>
<dbReference type="PANTHER" id="PTHR24026:SF126">
    <property type="entry name" value="PROTOCADHERIN FAT 4"/>
    <property type="match status" value="1"/>
</dbReference>
<feature type="domain" description="Cadherin" evidence="4">
    <location>
        <begin position="4254"/>
        <end position="4355"/>
    </location>
</feature>
<feature type="domain" description="Cadherin" evidence="4">
    <location>
        <begin position="4091"/>
        <end position="4190"/>
    </location>
</feature>
<evidence type="ECO:0000313" key="5">
    <source>
        <dbReference type="EMBL" id="WAQ96421.1"/>
    </source>
</evidence>
<feature type="domain" description="Cadherin" evidence="4">
    <location>
        <begin position="1036"/>
        <end position="1141"/>
    </location>
</feature>
<feature type="domain" description="Cadherin" evidence="4">
    <location>
        <begin position="1888"/>
        <end position="2002"/>
    </location>
</feature>
<feature type="domain" description="Cadherin" evidence="4">
    <location>
        <begin position="544"/>
        <end position="646"/>
    </location>
</feature>
<evidence type="ECO:0000256" key="2">
    <source>
        <dbReference type="ARBA" id="ARBA00022989"/>
    </source>
</evidence>
<feature type="domain" description="Cadherin" evidence="4">
    <location>
        <begin position="435"/>
        <end position="543"/>
    </location>
</feature>
<dbReference type="Proteomes" id="UP001164746">
    <property type="component" value="Chromosome 2"/>
</dbReference>
<evidence type="ECO:0000256" key="1">
    <source>
        <dbReference type="ARBA" id="ARBA00022692"/>
    </source>
</evidence>
<dbReference type="SUPFAM" id="SSF49313">
    <property type="entry name" value="Cadherin-like"/>
    <property type="match status" value="37"/>
</dbReference>
<proteinExistence type="predicted"/>
<dbReference type="EMBL" id="CP111013">
    <property type="protein sequence ID" value="WAQ96421.1"/>
    <property type="molecule type" value="Genomic_DNA"/>
</dbReference>
<feature type="domain" description="Cadherin" evidence="4">
    <location>
        <begin position="18"/>
        <end position="86"/>
    </location>
</feature>
<dbReference type="Gene3D" id="2.60.40.60">
    <property type="entry name" value="Cadherins"/>
    <property type="match status" value="37"/>
</dbReference>
<keyword evidence="6" id="KW-1185">Reference proteome</keyword>
<dbReference type="SMART" id="SM00112">
    <property type="entry name" value="CA"/>
    <property type="match status" value="30"/>
</dbReference>
<feature type="domain" description="Cadherin" evidence="4">
    <location>
        <begin position="3566"/>
        <end position="3673"/>
    </location>
</feature>
<sequence>MNIDLKTEQQISLHAEPVMYAVSPADFGAYFFSVGENSGVLSVRTSLTSDDNLSYTVRIVAMDTGGLSSTATAQITVNRNLNTPTWLQTAYTSTIPENYAQYTEVLQLRASDLDTQAPHRSLVYSISNSNSNAASYFTITSTGVLQLTRTLVGTSGNFQFEVTLSDQGQPQSRTALDRATVTVTVTRNEFSPLFFNSTYYTTILESTSIGNSVMTVSAQDQDTNFNQLTFQVIGDDTASTYFSIAQFGTSQNTATITVRSNLANENRDRYYLWKVLHSFLQVRVLATDNGIPARSATAVVIVDITRNFQAPIWTSNAQFGATIPETQALGVPFLVVSATDGDSQPPHNTVYYTLVSASYNTNTGQVVDVLPYFQLNSATSGEISLRQALVNEVARPARYTLAVRATDGGTPQREASTLATVTVNILRNTNAPQFIVGSYSTSIPKTQPIGQSIFAVTATDADATSGNSLFGVVKYRLVGANTALSYFRIEADTGEISLFQSVETDTTTIYTLLVQAYDNGYPALFDTETVTVTVTRNTLPPTFNQLIYGVTILETQTLGNTIITVSATDPDSLQNTFNNVEYFATGTQEALQYFDLNPSTGAISARQSLQNDMTVYARDYGTPRIQSNDFATVTITVIRNENCPVFQNTPYSTDISQSVATGTSVFSVTATDADGVRIRASDNGNPACSTFEVVYFSLTLNENTPQWLQPSVSTNYQDTTSVLESVGFNTAIYTFQARDNDVAAPYNTLKYTVTGDNTAPLYFFVDETSGEVKLRSALYSDQSQAQYILTVALADQAGRSNVNTATLTINVIRNQNTPYFINLPYRIDISESTALSQSIFTVTALDADQGNSFGQITYRATGDGNAPAFFAVNANTGVISVTQNLAGNTDVVYNLRVTAYDNGVPSLSNSTIVYITVDRNRNAPVFFPASYNAQVADNGILGSDVVQVLVSDADSVPPYNIVKCFLRSSSGSQYFFIDEDSCIIYLARNIALDANAPNTYSLTVGAFDMGIPSRSAIQDATIFISVQRNQFSPVFSNAPYRRTIQQSLGVGSFVERVTATDADTVSPFGDVTLRIIGDDEGTVYFSFSPSSGNITLARDLSLDSASFYQLRIEARDGGNPARSSTSLVAISVNRNLFDPQFTQQSYNITIDETQSLGVNILQISASDLDSRAPHNVITYSMRETNLNSLAAQFFTINSATGAVTLRQSLLNDNADTRRYTFSVSITDNGIPPRSSFNTASVEVNVIRNTVAPFFVGTPYDTTIDYNANIGAQIFVATAQDNDIAPYNTITYDLIGDGDAIVFFRIDSNTGVVSLQQRITQESATQYRLTIRARDSGSPQLFDTETVFVTYNVRARDRGSPQLTSEIVPITIYVLRNKFAPTFINEIYTADITDGYRQGATILTVTATDQDDTVRVLAADGGFPSLMDTTIVYLNITRNRFSPSFTQTQYNTQIAESQSLGTEIIRVSATDRDTALTITVRDLGNPSRAGTNTATVTVGVYRNQFPPVFQTTPYSATINENINNGASIFRFTVTDADTQLRLYAVDGGNVLGPGLASRSAVEILYITVRRNTFPPVFTNANNLQATISEDAFAGSFIVQLTATDDDENAPDNVVRYEIVGDGQAPNYFYINPVDGRISLLASVENTATSFYKIQVRATDGGFPTLSDTTFVDVTVTRVTEVLQFSSQDYQVTITENVAVASSVSRLRVQARKAFSTGVQTAFANVTINVQRNLNAPRFDQLLYEVSISENTALGNSFLVVARDQSSPEKTGTATVRVNILRSQQPPVFTNSPPYSTTINRGEGVGTVVYSRSRAVDSDLQVSHVDSNLQVSHMDSNLQVSNVDSYHKVCHVDSNLQLELLAYDSAMPSQVAYTNITISVTRNPTAPVFTTQDYERTITENFVLGYSLVQIFAEDDDNASDFVRCDIESISAPNVFQPPTNLEDYFYLNPYTCLLTVRQSLTTIGVGAVSMTVRATDDGIPPRSSAVNAQVRINIIRNENDPAFINTPYIRTISETTSVGTSILTVTATDQDNVVNNNLVHCTCVYRSLLEEKRDYYIGRIMAYDMGSPPRSAVVTVRINIDRNIHPPVFNPLVYNATIMETDPTNTLVMTITGSDADRLLLAKDNEDRISTQNAQVTINVIRNLFPPVFRNMPYSTTIPCTAGAGYRVLQVDSTDADTVKPYNSVRYSIIGDNMAPERFYINPATGVIYTSTKNILPDRDTFVVRVLAEDGGTPMRSSTATVVISVDCNLHTPVWLQTNYTVTVNEVQDLGVDILTVRAVDQDLRAPQKTVRYRLVDDNECFLLNPVTGDLALRGSLNYEPCAAGVFNMRAEICDMGTPQLCGAYVDIRVNVLNNDNAPIFISDPYSKTLSDSASVGSLPPCNTLSYSFCDDTSRNYFAINSTTGCVTLANTLPLDCRYQICLQVNDGGLPSKYDTTTLTVNINCNKFSPVFDRTLYDCDQTTIYEDQVLGEEIVCVTATDADDRTPYNDIRYTTSGIDSTNALTYFAVSPNDGCVYLRRSLTTDNFQQSNFTLYISAYDLGTPQRTSDQQVRVNLCVIRNRFCPRFNNLPEEITISQSQSTFARVFNISATDGDANVLDGRFSQVKYTLIGDDNAPVLFNIDPDRGFVTVTSNGLLSDSASVYQLRVRAADGSSILCYSDSVLTINVLRNENCPVFAPSRLYQATITESQGTSGPVITVTANDRDIHVRISILTYRIYIKKVTNVRISILRYRLYMKKVTDVRISILCYRLYMKKVTNVTIIAQDGGFPSCQDNATVIVNILRNQFPPVFDNELYSKTIVCNEAVNTNLLTVSATDADTRVSQDGILFDLTELLLCFRFTEAHTSLYNIRVRVRDGGSPARSDTTVVVVYVTRNLSPPVFSPLQYTQTIADTCDIGGPILFLTATDSDFCVSFVISDHSRFDYPTPFNVVRYRMIGDDVTPTYFGINEASGVISLRNVSLLQDAATTYTARIEAYDGACRTRTATSTVRITVPRNLCDPIFDRTDTYSVNILETAPVGSLRNVNVNVVRVSTETLQFTLQTCYSVTIPETERVDQSIIQTLANPGIQARAVIGGVEQTAAACVNITVTRNSNCPVFIGAPYSTAISENLVVGRSVASVTVVVNQVCTGSPQFSQGPYSGTVRENEANGTVVTSASCFDNALTGSIVYEPYGYSLAAAYFEIDRQTGSVFVSNSNALRLHRGYSYSFPIQCYDSACPDRKVYSDVSITVECSTNVPVFQTSRYFKTIFETWELGTEILAITASDNDGDVITYSITGDAFGTSSRIEEFYYIVSTTGDIYLKKPLTEGTQLTDNVRIFVTPCLIYCKFNVNCFIKTTIYHSKTNCLAVFIIYIFSQIGLRACDSRCGTPQCGTAVFTLTIQRDRFSPFLQPCSATIGTECEINSLGQIRYVADGENPYFNLNSTTGQIRLQSCLTSDTAAVYYMRLRVFDTEYPARQGTGTCTIFVNRNPNPPIITSPTCAASISENANLGLRVFNITASDADGVRILIISIMNMAKLITLINYNQYELTHLKFQFTVTVSDQSNPEKTTSTNCFFTILRDTCPPEFIRQPFQVTVDECLPETASVYTVTATDCDLQGSLVYNVYPNFATDDLRAQYYFSINNNGEIRVRNNLRTESTVSTTYEVGPKHSLVFPDATGTATVTITVGRNPSAPAFDSNSYQANVDGCLCSDTKAVSILNISATDTCNVRVEAYDIDCRTQVAEAQVNIQVICNENGPEFPQSTYRVTINETATIGNCFLTLAASDQDQVRVVASDNSECNPKTTVTDVIITVTRDQFPPFFLNTPYSTTILQCNNIGGFVFNVNATDRDLAGRIQYSLIGDYPAPSFFSVDPFSGIVTTTTTLLRDINFASVYTARVTAIDNVRPNLVATATVAISVICNPSAPVFTQCVGATIPESTAVGSVLFNVSANDFDSNVSIFIYIKYIFFLKLRKCHCERNKIKLITTTCDSGVPQRCSNTTCGVSVVTCPTTPPTFISEPYDRTIPESTVVGSAILSVTATDQSVLGSRVYEAMTTTYPFALDRNTGIITLQFDNLYYGPEVYSFRVRAYDTACTLYDESLVTIRITKNPSGPVFTRDYSTNVQCNLSPGSLILNTTAVDSDGDVVRYYLTDIVGSEYFYITADFGQIYLRRSLTGSNNQFSFRISASDQRNPERVGTTNVFINVRCDSGPPFFVNEPYTFTICDNPVDTVVYERVRAQDNDIQLSLLVYDTAYPDARDTTDVIINVICGDTCPQFRPSSTYRTSVSENRAVGTEILNVNAFDAENNVVRYDLVNGTNSALTYFYLDPATGAVLVRDDLVRDPFISRYLLTVRAVSRECVVYATVEILVNREVFECPFFTNTPYRRTIFSSQALNQTLVTVSAGARNLVVIFSFFLHFLHLIISHAITIFIKPCIPPLQGQIRFRTLGYFPATDYFRIDEVSGAVTMYRTIQDRLTCTQVYVLTVEAYDNAFPINAERCTEDIYIEVNCNPNPPVVNSFYSESVCETIGLGANIVCVSATDQDGDLISYEMIDDQNNFQTQFASDFFYLTSNGCVYVQQVLTESLRDTYTFTVRARDDGYPQRFVETTVQIVILRDATAPVFDYQDGNCITVSQRAIVNGSLPILSVRATDSDLQYIIISQHTVNIIRNILLVGEIVYEAYGDSLAQYYFMINQLGQIFVRNSLTAARYGTYNLRLRAYDNYYPCDPSYPRNYGYTTVCIQVECQTSVSLGQTSFQFNINENYPLGNTIVNFGDIGGLPLHYQLVPTNGNDSDYFYVNYYTGEFSLRRIPNPNANSYRIPSLCLFQMTVEGTYNQGICSLTTTATINVIVTRNQSPQCTQQNRIAISDSTSIGTRVYTMSASDQDMVGTMMYRVIGDTYGPGFFTVDPSTGVVTSNANLREDYHTTYTVRNKIIHLRVLAYDSALPDDTCEMTLVVTVTRNPNTPVCRGTPYSVTLPENTAVGTVVLNVTATDADGLTVRASDQAIQAKFSDCRVTINIVRDENPPVFMNQPYKVKICDDQPLNQTFFSVSALDRDLSKMEKEEKLCIDSADFAYPIGYCYQNLIEFLC</sequence>
<feature type="domain" description="Cadherin" evidence="4">
    <location>
        <begin position="4834"/>
        <end position="4949"/>
    </location>
</feature>
<feature type="domain" description="Cadherin" evidence="4">
    <location>
        <begin position="927"/>
        <end position="1035"/>
    </location>
</feature>
<feature type="domain" description="Cadherin" evidence="4">
    <location>
        <begin position="714"/>
        <end position="820"/>
    </location>
</feature>
<feature type="domain" description="Cadherin" evidence="4">
    <location>
        <begin position="3800"/>
        <end position="3904"/>
    </location>
</feature>
<evidence type="ECO:0000313" key="6">
    <source>
        <dbReference type="Proteomes" id="UP001164746"/>
    </source>
</evidence>
<dbReference type="CDD" id="cd11304">
    <property type="entry name" value="Cadherin_repeat"/>
    <property type="match status" value="34"/>
</dbReference>
<feature type="domain" description="Cadherin" evidence="4">
    <location>
        <begin position="2567"/>
        <end position="2676"/>
    </location>
</feature>
<dbReference type="PRINTS" id="PR00205">
    <property type="entry name" value="CADHERIN"/>
</dbReference>
<keyword evidence="2" id="KW-0472">Membrane</keyword>
<keyword evidence="1" id="KW-0812">Transmembrane</keyword>
<feature type="domain" description="Cadherin" evidence="4">
    <location>
        <begin position="4492"/>
        <end position="4598"/>
    </location>
</feature>
<feature type="domain" description="Cadherin" evidence="4">
    <location>
        <begin position="315"/>
        <end position="434"/>
    </location>
</feature>
<feature type="domain" description="Cadherin" evidence="4">
    <location>
        <begin position="2371"/>
        <end position="2451"/>
    </location>
</feature>
<dbReference type="InterPro" id="IPR015919">
    <property type="entry name" value="Cadherin-like_sf"/>
</dbReference>